<feature type="compositionally biased region" description="Acidic residues" evidence="1">
    <location>
        <begin position="160"/>
        <end position="179"/>
    </location>
</feature>
<accession>A0A0P7B9H1</accession>
<evidence type="ECO:0000313" key="2">
    <source>
        <dbReference type="EMBL" id="KPM43397.1"/>
    </source>
</evidence>
<evidence type="ECO:0000256" key="1">
    <source>
        <dbReference type="SAM" id="MobiDB-lite"/>
    </source>
</evidence>
<dbReference type="AlphaFoldDB" id="A0A0P7B9H1"/>
<sequence>MPSRTQPPPPRPATWNWQCHRCSSTYRLAATRRCLRCSHRSCVGEAPTPRNKFNVCLSEFDYAGWAGWNDWRREPTRKRAPLKKTRRGSKEAKRRAEMLQARTERFLNGTHDCFKDCDWPSQCHHEIRRSMVELEKSTAESLTDTEQEQAVEGDRNASDEAPEPYETSEESLTDAEQEQAEERDRNATGKALVRYKISEARKRFKKNCKFD</sequence>
<organism evidence="2 3">
    <name type="scientific">Neonectria ditissima</name>
    <dbReference type="NCBI Taxonomy" id="78410"/>
    <lineage>
        <taxon>Eukaryota</taxon>
        <taxon>Fungi</taxon>
        <taxon>Dikarya</taxon>
        <taxon>Ascomycota</taxon>
        <taxon>Pezizomycotina</taxon>
        <taxon>Sordariomycetes</taxon>
        <taxon>Hypocreomycetidae</taxon>
        <taxon>Hypocreales</taxon>
        <taxon>Nectriaceae</taxon>
        <taxon>Neonectria</taxon>
    </lineage>
</organism>
<dbReference type="EMBL" id="LKCW01000033">
    <property type="protein sequence ID" value="KPM43397.1"/>
    <property type="molecule type" value="Genomic_DNA"/>
</dbReference>
<name>A0A0P7B9H1_9HYPO</name>
<dbReference type="STRING" id="78410.A0A0P7B9H1"/>
<feature type="compositionally biased region" description="Basic and acidic residues" evidence="1">
    <location>
        <begin position="88"/>
        <end position="97"/>
    </location>
</feature>
<evidence type="ECO:0000313" key="3">
    <source>
        <dbReference type="Proteomes" id="UP000050424"/>
    </source>
</evidence>
<protein>
    <submittedName>
        <fullName evidence="2">Uncharacterized protein</fullName>
    </submittedName>
</protein>
<gene>
    <name evidence="2" type="ORF">AK830_g3138</name>
</gene>
<keyword evidence="3" id="KW-1185">Reference proteome</keyword>
<dbReference type="Proteomes" id="UP000050424">
    <property type="component" value="Unassembled WGS sequence"/>
</dbReference>
<reference evidence="2 3" key="1">
    <citation type="submission" date="2015-09" db="EMBL/GenBank/DDBJ databases">
        <title>Draft genome of a European isolate of the apple canker pathogen Neonectria ditissima.</title>
        <authorList>
            <person name="Gomez-Cortecero A."/>
            <person name="Harrison R.J."/>
            <person name="Armitage A.D."/>
        </authorList>
    </citation>
    <scope>NUCLEOTIDE SEQUENCE [LARGE SCALE GENOMIC DNA]</scope>
    <source>
        <strain evidence="2 3">R09/05</strain>
    </source>
</reference>
<comment type="caution">
    <text evidence="2">The sequence shown here is derived from an EMBL/GenBank/DDBJ whole genome shotgun (WGS) entry which is preliminary data.</text>
</comment>
<dbReference type="OrthoDB" id="5396104at2759"/>
<proteinExistence type="predicted"/>
<feature type="compositionally biased region" description="Basic residues" evidence="1">
    <location>
        <begin position="77"/>
        <end position="87"/>
    </location>
</feature>
<feature type="region of interest" description="Disordered" evidence="1">
    <location>
        <begin position="134"/>
        <end position="191"/>
    </location>
</feature>
<feature type="region of interest" description="Disordered" evidence="1">
    <location>
        <begin position="77"/>
        <end position="97"/>
    </location>
</feature>